<evidence type="ECO:0000313" key="2">
    <source>
        <dbReference type="EMBL" id="CAG06045.1"/>
    </source>
</evidence>
<feature type="region of interest" description="Disordered" evidence="1">
    <location>
        <begin position="42"/>
        <end position="102"/>
    </location>
</feature>
<proteinExistence type="predicted"/>
<organism evidence="2">
    <name type="scientific">Tetraodon nigroviridis</name>
    <name type="common">Spotted green pufferfish</name>
    <name type="synonym">Chelonodon nigroviridis</name>
    <dbReference type="NCBI Taxonomy" id="99883"/>
    <lineage>
        <taxon>Eukaryota</taxon>
        <taxon>Metazoa</taxon>
        <taxon>Chordata</taxon>
        <taxon>Craniata</taxon>
        <taxon>Vertebrata</taxon>
        <taxon>Euteleostomi</taxon>
        <taxon>Actinopterygii</taxon>
        <taxon>Neopterygii</taxon>
        <taxon>Teleostei</taxon>
        <taxon>Neoteleostei</taxon>
        <taxon>Acanthomorphata</taxon>
        <taxon>Eupercaria</taxon>
        <taxon>Tetraodontiformes</taxon>
        <taxon>Tetradontoidea</taxon>
        <taxon>Tetraodontidae</taxon>
        <taxon>Tetraodon</taxon>
    </lineage>
</organism>
<dbReference type="OrthoDB" id="8962548at2759"/>
<evidence type="ECO:0000256" key="1">
    <source>
        <dbReference type="SAM" id="MobiDB-lite"/>
    </source>
</evidence>
<dbReference type="AlphaFoldDB" id="Q4RZY7"/>
<protein>
    <submittedName>
        <fullName evidence="2">(spotted green pufferfish) hypothetical protein</fullName>
    </submittedName>
</protein>
<dbReference type="EMBL" id="CAAE01014786">
    <property type="protein sequence ID" value="CAG06045.1"/>
    <property type="molecule type" value="Genomic_DNA"/>
</dbReference>
<comment type="caution">
    <text evidence="2">The sequence shown here is derived from an EMBL/GenBank/DDBJ whole genome shotgun (WGS) entry which is preliminary data.</text>
</comment>
<name>Q4RZY7_TETNG</name>
<dbReference type="KEGG" id="tng:GSTEN00026276G001"/>
<reference evidence="2" key="1">
    <citation type="journal article" date="2004" name="Nature">
        <title>Genome duplication in the teleost fish Tetraodon nigroviridis reveals the early vertebrate proto-karyotype.</title>
        <authorList>
            <person name="Jaillon O."/>
            <person name="Aury J.-M."/>
            <person name="Brunet F."/>
            <person name="Petit J.-L."/>
            <person name="Stange-Thomann N."/>
            <person name="Mauceli E."/>
            <person name="Bouneau L."/>
            <person name="Fischer C."/>
            <person name="Ozouf-Costaz C."/>
            <person name="Bernot A."/>
            <person name="Nicaud S."/>
            <person name="Jaffe D."/>
            <person name="Fisher S."/>
            <person name="Lutfalla G."/>
            <person name="Dossat C."/>
            <person name="Segurens B."/>
            <person name="Dasilva C."/>
            <person name="Salanoubat M."/>
            <person name="Levy M."/>
            <person name="Boudet N."/>
            <person name="Castellano S."/>
            <person name="Anthouard V."/>
            <person name="Jubin C."/>
            <person name="Castelli V."/>
            <person name="Katinka M."/>
            <person name="Vacherie B."/>
            <person name="Biemont C."/>
            <person name="Skalli Z."/>
            <person name="Cattolico L."/>
            <person name="Poulain J."/>
            <person name="De Berardinis V."/>
            <person name="Cruaud C."/>
            <person name="Duprat S."/>
            <person name="Brottier P."/>
            <person name="Coutanceau J.-P."/>
            <person name="Gouzy J."/>
            <person name="Parra G."/>
            <person name="Lardier G."/>
            <person name="Chapple C."/>
            <person name="McKernan K.J."/>
            <person name="McEwan P."/>
            <person name="Bosak S."/>
            <person name="Kellis M."/>
            <person name="Volff J.-N."/>
            <person name="Guigo R."/>
            <person name="Zody M.C."/>
            <person name="Mesirov J."/>
            <person name="Lindblad-Toh K."/>
            <person name="Birren B."/>
            <person name="Nusbaum C."/>
            <person name="Kahn D."/>
            <person name="Robinson-Rechavi M."/>
            <person name="Laudet V."/>
            <person name="Schachter V."/>
            <person name="Quetier F."/>
            <person name="Saurin W."/>
            <person name="Scarpelli C."/>
            <person name="Wincker P."/>
            <person name="Lander E.S."/>
            <person name="Weissenbach J."/>
            <person name="Roest Crollius H."/>
        </authorList>
    </citation>
    <scope>NUCLEOTIDE SEQUENCE [LARGE SCALE GENOMIC DNA]</scope>
</reference>
<feature type="compositionally biased region" description="Polar residues" evidence="1">
    <location>
        <begin position="81"/>
        <end position="102"/>
    </location>
</feature>
<accession>Q4RZY7</accession>
<sequence>MATSGYPEDLQSQQANAVTIATPAATAPSPAKAAHFLSEIPPASTSIAAPNPSKAGQEALCSQTGGQSQKPAALTGAPQHYGSSDIQQSAAQKSNGQSSSPQYIIVTVTGERSVERHTRSRSRECVFTAFFSVTTPSGCTKTRPFTTVKCVTGGNGNNAGVCVCVCVYFWSIYLEIFLPAGVKSHRALSPRASRSGNQTL</sequence>
<reference evidence="2" key="2">
    <citation type="submission" date="2004-02" db="EMBL/GenBank/DDBJ databases">
        <authorList>
            <consortium name="Genoscope"/>
            <consortium name="Whitehead Institute Centre for Genome Research"/>
        </authorList>
    </citation>
    <scope>NUCLEOTIDE SEQUENCE</scope>
</reference>
<feature type="compositionally biased region" description="Polar residues" evidence="1">
    <location>
        <begin position="60"/>
        <end position="70"/>
    </location>
</feature>
<gene>
    <name evidence="2" type="ORF">GSTENG00026276001</name>
</gene>